<evidence type="ECO:0000256" key="6">
    <source>
        <dbReference type="SAM" id="MobiDB-lite"/>
    </source>
</evidence>
<evidence type="ECO:0000256" key="1">
    <source>
        <dbReference type="ARBA" id="ARBA00004141"/>
    </source>
</evidence>
<evidence type="ECO:0000313" key="10">
    <source>
        <dbReference type="Proteomes" id="UP000751190"/>
    </source>
</evidence>
<feature type="transmembrane region" description="Helical" evidence="7">
    <location>
        <begin position="307"/>
        <end position="330"/>
    </location>
</feature>
<proteinExistence type="predicted"/>
<evidence type="ECO:0000256" key="4">
    <source>
        <dbReference type="ARBA" id="ARBA00022989"/>
    </source>
</evidence>
<dbReference type="PROSITE" id="PS50850">
    <property type="entry name" value="MFS"/>
    <property type="match status" value="1"/>
</dbReference>
<dbReference type="SUPFAM" id="SSF103473">
    <property type="entry name" value="MFS general substrate transporter"/>
    <property type="match status" value="1"/>
</dbReference>
<keyword evidence="10" id="KW-1185">Reference proteome</keyword>
<feature type="transmembrane region" description="Helical" evidence="7">
    <location>
        <begin position="409"/>
        <end position="428"/>
    </location>
</feature>
<sequence length="495" mass="52523">MASHDDDEKALGSRKMPRTNRYAKCLVLVCINLSNLVCHSVYSVLASFFPQEARAKGLSDEPIGLVFAVFAAVIFISAPFVSTALNSHGKRAVYVSGQAIVAVGTMFFACADNITNLPAYFSWCFVLRCVQGFGSALEETAAYALIAEIDPEAVSFNLGVTEISTGLGYMIGPTVGGFLFSVGGFALPFVAIGVALLPAILLILWIVPDDRLTGRQQAAAREELAASTPMRHLLARPQIFAIALTAILGNSDYAFLEPTLAGHVESIATSSTAVGMLFSVTSLTYTLAAPLMGWLSHKDKMGPRNVIILGIALQAAGFLLIGPSPLLPLAHRAEEAMSLSVLCGALFLFGLGEAMSMTPLMEDMMLSCVDRKDDAINALSALMTSCFSLGQMIGPLIGSFMAARLGFRWASTLLALGLMLHACVLVYLQRLSKPHQAGSMLAALTGQLPHSPVGADELSALNAHGDDIRVAHGDIDHDDDGGSSDAARLQRKWQS</sequence>
<dbReference type="PANTHER" id="PTHR23506">
    <property type="entry name" value="GH10249P"/>
    <property type="match status" value="1"/>
</dbReference>
<name>A0A8J6CEY0_DIALT</name>
<evidence type="ECO:0000256" key="2">
    <source>
        <dbReference type="ARBA" id="ARBA00022448"/>
    </source>
</evidence>
<feature type="transmembrane region" description="Helical" evidence="7">
    <location>
        <begin position="93"/>
        <end position="114"/>
    </location>
</feature>
<feature type="domain" description="Major facilitator superfamily (MFS) profile" evidence="8">
    <location>
        <begin position="27"/>
        <end position="433"/>
    </location>
</feature>
<dbReference type="InterPro" id="IPR011701">
    <property type="entry name" value="MFS"/>
</dbReference>
<dbReference type="AlphaFoldDB" id="A0A8J6CEY0"/>
<comment type="subcellular location">
    <subcellularLocation>
        <location evidence="1">Membrane</location>
        <topology evidence="1">Multi-pass membrane protein</topology>
    </subcellularLocation>
</comment>
<dbReference type="InterPro" id="IPR050930">
    <property type="entry name" value="MFS_Vesicular_Transporter"/>
</dbReference>
<comment type="caution">
    <text evidence="9">The sequence shown here is derived from an EMBL/GenBank/DDBJ whole genome shotgun (WGS) entry which is preliminary data.</text>
</comment>
<dbReference type="Proteomes" id="UP000751190">
    <property type="component" value="Unassembled WGS sequence"/>
</dbReference>
<evidence type="ECO:0000256" key="7">
    <source>
        <dbReference type="SAM" id="Phobius"/>
    </source>
</evidence>
<protein>
    <recommendedName>
        <fullName evidence="8">Major facilitator superfamily (MFS) profile domain-containing protein</fullName>
    </recommendedName>
</protein>
<dbReference type="PANTHER" id="PTHR23506:SF26">
    <property type="entry name" value="MFS-TYPE TRANSPORTER SLC18B1"/>
    <property type="match status" value="1"/>
</dbReference>
<dbReference type="GO" id="GO:0016020">
    <property type="term" value="C:membrane"/>
    <property type="evidence" value="ECO:0007669"/>
    <property type="project" value="UniProtKB-SubCell"/>
</dbReference>
<evidence type="ECO:0000259" key="8">
    <source>
        <dbReference type="PROSITE" id="PS50850"/>
    </source>
</evidence>
<feature type="transmembrane region" description="Helical" evidence="7">
    <location>
        <begin position="178"/>
        <end position="207"/>
    </location>
</feature>
<organism evidence="9 10">
    <name type="scientific">Diacronema lutheri</name>
    <name type="common">Unicellular marine alga</name>
    <name type="synonym">Monochrysis lutheri</name>
    <dbReference type="NCBI Taxonomy" id="2081491"/>
    <lineage>
        <taxon>Eukaryota</taxon>
        <taxon>Haptista</taxon>
        <taxon>Haptophyta</taxon>
        <taxon>Pavlovophyceae</taxon>
        <taxon>Pavlovales</taxon>
        <taxon>Pavlovaceae</taxon>
        <taxon>Diacronema</taxon>
    </lineage>
</organism>
<keyword evidence="3 7" id="KW-0812">Transmembrane</keyword>
<dbReference type="InterPro" id="IPR036259">
    <property type="entry name" value="MFS_trans_sf"/>
</dbReference>
<feature type="transmembrane region" description="Helical" evidence="7">
    <location>
        <begin position="376"/>
        <end position="397"/>
    </location>
</feature>
<accession>A0A8J6CEY0</accession>
<keyword evidence="2" id="KW-0813">Transport</keyword>
<feature type="transmembrane region" description="Helical" evidence="7">
    <location>
        <begin position="21"/>
        <end position="42"/>
    </location>
</feature>
<gene>
    <name evidence="9" type="ORF">KFE25_000721</name>
</gene>
<dbReference type="OrthoDB" id="446368at2759"/>
<dbReference type="GO" id="GO:0022857">
    <property type="term" value="F:transmembrane transporter activity"/>
    <property type="evidence" value="ECO:0007669"/>
    <property type="project" value="InterPro"/>
</dbReference>
<evidence type="ECO:0000256" key="5">
    <source>
        <dbReference type="ARBA" id="ARBA00023136"/>
    </source>
</evidence>
<dbReference type="InterPro" id="IPR020846">
    <property type="entry name" value="MFS_dom"/>
</dbReference>
<dbReference type="EMBL" id="JAGTXO010000006">
    <property type="protein sequence ID" value="KAG8467405.1"/>
    <property type="molecule type" value="Genomic_DNA"/>
</dbReference>
<evidence type="ECO:0000313" key="9">
    <source>
        <dbReference type="EMBL" id="KAG8467405.1"/>
    </source>
</evidence>
<keyword evidence="5 7" id="KW-0472">Membrane</keyword>
<reference evidence="9" key="1">
    <citation type="submission" date="2021-05" db="EMBL/GenBank/DDBJ databases">
        <title>The genome of the haptophyte Pavlova lutheri (Diacronema luteri, Pavlovales) - a model for lipid biosynthesis in eukaryotic algae.</title>
        <authorList>
            <person name="Hulatt C.J."/>
            <person name="Posewitz M.C."/>
        </authorList>
    </citation>
    <scope>NUCLEOTIDE SEQUENCE</scope>
    <source>
        <strain evidence="9">NIVA-4/92</strain>
    </source>
</reference>
<keyword evidence="4 7" id="KW-1133">Transmembrane helix</keyword>
<evidence type="ECO:0000256" key="3">
    <source>
        <dbReference type="ARBA" id="ARBA00022692"/>
    </source>
</evidence>
<feature type="transmembrane region" description="Helical" evidence="7">
    <location>
        <begin position="276"/>
        <end position="295"/>
    </location>
</feature>
<dbReference type="Gene3D" id="1.20.1250.20">
    <property type="entry name" value="MFS general substrate transporter like domains"/>
    <property type="match status" value="2"/>
</dbReference>
<feature type="region of interest" description="Disordered" evidence="6">
    <location>
        <begin position="472"/>
        <end position="495"/>
    </location>
</feature>
<feature type="transmembrane region" description="Helical" evidence="7">
    <location>
        <begin position="336"/>
        <end position="355"/>
    </location>
</feature>
<feature type="transmembrane region" description="Helical" evidence="7">
    <location>
        <begin position="62"/>
        <end position="81"/>
    </location>
</feature>
<dbReference type="OMA" id="REMACIC"/>
<dbReference type="Pfam" id="PF07690">
    <property type="entry name" value="MFS_1"/>
    <property type="match status" value="1"/>
</dbReference>